<protein>
    <submittedName>
        <fullName evidence="1">Uncharacterized protein</fullName>
    </submittedName>
</protein>
<evidence type="ECO:0000313" key="2">
    <source>
        <dbReference type="Proteomes" id="UP000014974"/>
    </source>
</evidence>
<dbReference type="Proteomes" id="UP000014974">
    <property type="component" value="Unassembled WGS sequence"/>
</dbReference>
<evidence type="ECO:0000313" key="1">
    <source>
        <dbReference type="EMBL" id="EPR71114.1"/>
    </source>
</evidence>
<dbReference type="AlphaFoldDB" id="S7WWG8"/>
<gene>
    <name evidence="1" type="ORF">ADICYQ_0705</name>
</gene>
<dbReference type="RefSeq" id="WP_020890855.1">
    <property type="nucleotide sequence ID" value="NZ_ATNM01000029.1"/>
</dbReference>
<dbReference type="STRING" id="641524.ADICYQ_0705"/>
<sequence length="67" mass="7712">MKTGIKGSPFPSIDNWIRDSYLFKTSISIFVFLLEAGICFSQRIDEKWFSDNYSKMEGLIPIRGGMK</sequence>
<reference evidence="1 2" key="1">
    <citation type="journal article" date="2013" name="Genome Announc.">
        <title>Draft Genome Sequence of Cyclobacterium qasimii Strain M12-11BT, Isolated from Arctic Marine Sediment.</title>
        <authorList>
            <person name="Shivaji S."/>
            <person name="Ara S."/>
            <person name="Singh A."/>
            <person name="Kumar Pinnaka A."/>
        </authorList>
    </citation>
    <scope>NUCLEOTIDE SEQUENCE [LARGE SCALE GENOMIC DNA]</scope>
    <source>
        <strain evidence="1 2">M12-11B</strain>
    </source>
</reference>
<name>S7WWG8_9BACT</name>
<proteinExistence type="predicted"/>
<accession>S7WWG8</accession>
<organism evidence="1 2">
    <name type="scientific">Cyclobacterium qasimii M12-11B</name>
    <dbReference type="NCBI Taxonomy" id="641524"/>
    <lineage>
        <taxon>Bacteria</taxon>
        <taxon>Pseudomonadati</taxon>
        <taxon>Bacteroidota</taxon>
        <taxon>Cytophagia</taxon>
        <taxon>Cytophagales</taxon>
        <taxon>Cyclobacteriaceae</taxon>
        <taxon>Cyclobacterium</taxon>
    </lineage>
</organism>
<dbReference type="EMBL" id="ATNM01000029">
    <property type="protein sequence ID" value="EPR71114.1"/>
    <property type="molecule type" value="Genomic_DNA"/>
</dbReference>
<comment type="caution">
    <text evidence="1">The sequence shown here is derived from an EMBL/GenBank/DDBJ whole genome shotgun (WGS) entry which is preliminary data.</text>
</comment>